<accession>A0ABY6INE2</accession>
<dbReference type="PANTHER" id="PTHR34599">
    <property type="entry name" value="PEROXIDASE-RELATED"/>
    <property type="match status" value="1"/>
</dbReference>
<gene>
    <name evidence="3" type="ORF">OF122_18945</name>
</gene>
<dbReference type="InterPro" id="IPR036938">
    <property type="entry name" value="PAP2/HPO_sf"/>
</dbReference>
<evidence type="ECO:0000259" key="2">
    <source>
        <dbReference type="Pfam" id="PF01569"/>
    </source>
</evidence>
<sequence length="446" mass="48070">MGKNWHINAVSRLAAGALVFVAVMAAPGQAMAQRLDAQDVVVGWNRLILELVRHTPTYSPPVASRAFAYLGVTAYETVASGDDSFATLAGQLNALEPLPRREPGAAYDEAILLHAAMSFGANTFFGNTGPTGQRAMDTMDSRTAAMLAEGIDPEIVARSTALGTAIGEHILAWSLDDGGAVIENLGFPYDFETVEDPSLWVPTNRVAVQQAPLLPGWGNNRPFAMPEGNSCALPPPPAYSEAPGSPFYEEAMEVYDAVVNLTAEQEAIARFWSDDPMLSPTPPGHWIFLTLDALEKKDADLAETVDVLARLGVVLADSFIGCWDAKYQYNLARPVTYLNRLVDPGWQPILITPPFPEYPSGHSTQSGAAASMLEDHFGENFAFSDRTHADDGLAVRHFASFWEAAEEAAVSRLYGGIHFRSAIELGLEQGRCIAGFTNALVTRSPS</sequence>
<name>A0ABY6INE2_9HYPH</name>
<dbReference type="Gene3D" id="1.10.606.20">
    <property type="match status" value="1"/>
</dbReference>
<keyword evidence="4" id="KW-1185">Reference proteome</keyword>
<feature type="signal peptide" evidence="1">
    <location>
        <begin position="1"/>
        <end position="32"/>
    </location>
</feature>
<feature type="chain" id="PRO_5046289493" evidence="1">
    <location>
        <begin position="33"/>
        <end position="446"/>
    </location>
</feature>
<dbReference type="EMBL" id="CP107716">
    <property type="protein sequence ID" value="UYQ72083.1"/>
    <property type="molecule type" value="Genomic_DNA"/>
</dbReference>
<dbReference type="Proteomes" id="UP001163882">
    <property type="component" value="Chromosome"/>
</dbReference>
<dbReference type="InterPro" id="IPR000326">
    <property type="entry name" value="PAP2/HPO"/>
</dbReference>
<evidence type="ECO:0000313" key="4">
    <source>
        <dbReference type="Proteomes" id="UP001163882"/>
    </source>
</evidence>
<proteinExistence type="predicted"/>
<dbReference type="PANTHER" id="PTHR34599:SF1">
    <property type="entry name" value="PHOSPHATIDIC ACID PHOSPHATASE TYPE 2_HALOPEROXIDASE DOMAIN-CONTAINING PROTEIN"/>
    <property type="match status" value="1"/>
</dbReference>
<evidence type="ECO:0000256" key="1">
    <source>
        <dbReference type="SAM" id="SignalP"/>
    </source>
</evidence>
<feature type="domain" description="Phosphatidic acid phosphatase type 2/haloperoxidase" evidence="2">
    <location>
        <begin position="311"/>
        <end position="442"/>
    </location>
</feature>
<protein>
    <submittedName>
        <fullName evidence="3">Vanadium-dependent haloperoxidase</fullName>
    </submittedName>
</protein>
<organism evidence="3 4">
    <name type="scientific">Pelagibacterium flavum</name>
    <dbReference type="NCBI Taxonomy" id="2984530"/>
    <lineage>
        <taxon>Bacteria</taxon>
        <taxon>Pseudomonadati</taxon>
        <taxon>Pseudomonadota</taxon>
        <taxon>Alphaproteobacteria</taxon>
        <taxon>Hyphomicrobiales</taxon>
        <taxon>Devosiaceae</taxon>
        <taxon>Pelagibacterium</taxon>
    </lineage>
</organism>
<dbReference type="Pfam" id="PF01569">
    <property type="entry name" value="PAP2"/>
    <property type="match status" value="1"/>
</dbReference>
<dbReference type="RefSeq" id="WP_264225724.1">
    <property type="nucleotide sequence ID" value="NZ_CP107716.1"/>
</dbReference>
<dbReference type="CDD" id="cd03398">
    <property type="entry name" value="PAP2_haloperoxidase"/>
    <property type="match status" value="1"/>
</dbReference>
<evidence type="ECO:0000313" key="3">
    <source>
        <dbReference type="EMBL" id="UYQ72083.1"/>
    </source>
</evidence>
<keyword evidence="1" id="KW-0732">Signal</keyword>
<dbReference type="InterPro" id="IPR052559">
    <property type="entry name" value="V-haloperoxidase"/>
</dbReference>
<dbReference type="SUPFAM" id="SSF48317">
    <property type="entry name" value="Acid phosphatase/Vanadium-dependent haloperoxidase"/>
    <property type="match status" value="1"/>
</dbReference>
<reference evidence="3" key="1">
    <citation type="submission" date="2022-10" db="EMBL/GenBank/DDBJ databases">
        <title>YIM 151497 complete genome.</title>
        <authorList>
            <person name="Chen X."/>
        </authorList>
    </citation>
    <scope>NUCLEOTIDE SEQUENCE</scope>
    <source>
        <strain evidence="3">YIM 151497</strain>
    </source>
</reference>